<dbReference type="GO" id="GO:0009986">
    <property type="term" value="C:cell surface"/>
    <property type="evidence" value="ECO:0007669"/>
    <property type="project" value="TreeGrafter"/>
</dbReference>
<dbReference type="InterPro" id="IPR013783">
    <property type="entry name" value="Ig-like_fold"/>
</dbReference>
<evidence type="ECO:0000259" key="8">
    <source>
        <dbReference type="PROSITE" id="PS50835"/>
    </source>
</evidence>
<dbReference type="InterPro" id="IPR007110">
    <property type="entry name" value="Ig-like_dom"/>
</dbReference>
<keyword evidence="7" id="KW-1133">Transmembrane helix</keyword>
<keyword evidence="7" id="KW-0812">Transmembrane</keyword>
<evidence type="ECO:0000256" key="5">
    <source>
        <dbReference type="ARBA" id="ARBA00023170"/>
    </source>
</evidence>
<protein>
    <recommendedName>
        <fullName evidence="8">Ig-like domain-containing protein</fullName>
    </recommendedName>
</protein>
<keyword evidence="3" id="KW-0391">Immunity</keyword>
<dbReference type="Pfam" id="PF07686">
    <property type="entry name" value="V-set"/>
    <property type="match status" value="1"/>
</dbReference>
<keyword evidence="4" id="KW-1015">Disulfide bond</keyword>
<reference evidence="9" key="1">
    <citation type="submission" date="2025-08" db="UniProtKB">
        <authorList>
            <consortium name="Ensembl"/>
        </authorList>
    </citation>
    <scope>IDENTIFICATION</scope>
</reference>
<dbReference type="GO" id="GO:0005886">
    <property type="term" value="C:plasma membrane"/>
    <property type="evidence" value="ECO:0007669"/>
    <property type="project" value="UniProtKB-SubCell"/>
</dbReference>
<keyword evidence="5" id="KW-0675">Receptor</keyword>
<evidence type="ECO:0000256" key="2">
    <source>
        <dbReference type="ARBA" id="ARBA00022729"/>
    </source>
</evidence>
<keyword evidence="7" id="KW-0472">Membrane</keyword>
<dbReference type="InterPro" id="IPR052314">
    <property type="entry name" value="Immune_rcpt_domain"/>
</dbReference>
<dbReference type="GO" id="GO:0034157">
    <property type="term" value="P:positive regulation of toll-like receptor 7 signaling pathway"/>
    <property type="evidence" value="ECO:0007669"/>
    <property type="project" value="TreeGrafter"/>
</dbReference>
<evidence type="ECO:0000256" key="6">
    <source>
        <dbReference type="ARBA" id="ARBA00023319"/>
    </source>
</evidence>
<dbReference type="Gene3D" id="2.60.40.10">
    <property type="entry name" value="Immunoglobulins"/>
    <property type="match status" value="1"/>
</dbReference>
<dbReference type="InterPro" id="IPR013106">
    <property type="entry name" value="Ig_V-set"/>
</dbReference>
<dbReference type="PROSITE" id="PS50835">
    <property type="entry name" value="IG_LIKE"/>
    <property type="match status" value="1"/>
</dbReference>
<keyword evidence="6" id="KW-0393">Immunoglobulin domain</keyword>
<accession>A0A8C9P132</accession>
<dbReference type="PANTHER" id="PTHR16423:SF9">
    <property type="entry name" value="TREM-LIKE TRANSCRIPT 4 PROTEIN"/>
    <property type="match status" value="1"/>
</dbReference>
<evidence type="ECO:0000256" key="1">
    <source>
        <dbReference type="ARBA" id="ARBA00004251"/>
    </source>
</evidence>
<keyword evidence="10" id="KW-1185">Reference proteome</keyword>
<proteinExistence type="predicted"/>
<comment type="subcellular location">
    <subcellularLocation>
        <location evidence="1">Cell membrane</location>
        <topology evidence="1">Single-pass type I membrane protein</topology>
    </subcellularLocation>
</comment>
<evidence type="ECO:0000256" key="3">
    <source>
        <dbReference type="ARBA" id="ARBA00022859"/>
    </source>
</evidence>
<evidence type="ECO:0000313" key="10">
    <source>
        <dbReference type="Proteomes" id="UP000694422"/>
    </source>
</evidence>
<sequence>SAWRYSHGVENKTNCVFLSPPLGSWGLTVTPEELHEVVGGTLLVQCQSSPQEGPYVQKTWCRQRSPGRCTRLVTTSQPLTAVENAQHTIWDHPKAGFFIVTMTQLREEDLGVYLCGSFNSSQNLINTFRNITLVVSPGEHFSRGNAPSPRDLGVRFLTPVPSLITSPEGTPSPSVNGSLSFPGSASPELLLPVQYGLLLAKGLVLFILCVLLSFWRPWVSELGLVGWSWSRASFCPMEEDGRGKS</sequence>
<dbReference type="AlphaFoldDB" id="A0A8C9P132"/>
<dbReference type="SUPFAM" id="SSF48726">
    <property type="entry name" value="Immunoglobulin"/>
    <property type="match status" value="1"/>
</dbReference>
<dbReference type="Ensembl" id="ENSSDAT00000001110.1">
    <property type="protein sequence ID" value="ENSSDAP00000000954.1"/>
    <property type="gene ID" value="ENSSDAG00000000961.1"/>
</dbReference>
<keyword evidence="2" id="KW-0732">Signal</keyword>
<feature type="domain" description="Ig-like" evidence="8">
    <location>
        <begin position="20"/>
        <end position="132"/>
    </location>
</feature>
<evidence type="ECO:0000256" key="4">
    <source>
        <dbReference type="ARBA" id="ARBA00023157"/>
    </source>
</evidence>
<organism evidence="9 10">
    <name type="scientific">Spermophilus dauricus</name>
    <name type="common">Daurian ground squirrel</name>
    <dbReference type="NCBI Taxonomy" id="99837"/>
    <lineage>
        <taxon>Eukaryota</taxon>
        <taxon>Metazoa</taxon>
        <taxon>Chordata</taxon>
        <taxon>Craniata</taxon>
        <taxon>Vertebrata</taxon>
        <taxon>Euteleostomi</taxon>
        <taxon>Mammalia</taxon>
        <taxon>Eutheria</taxon>
        <taxon>Euarchontoglires</taxon>
        <taxon>Glires</taxon>
        <taxon>Rodentia</taxon>
        <taxon>Sciuromorpha</taxon>
        <taxon>Sciuridae</taxon>
        <taxon>Xerinae</taxon>
        <taxon>Marmotini</taxon>
        <taxon>Spermophilus</taxon>
    </lineage>
</organism>
<dbReference type="Proteomes" id="UP000694422">
    <property type="component" value="Unplaced"/>
</dbReference>
<dbReference type="PANTHER" id="PTHR16423">
    <property type="entry name" value="TREM-LIKE TRANSCRIPT PROTEIN"/>
    <property type="match status" value="1"/>
</dbReference>
<dbReference type="SMART" id="SM00409">
    <property type="entry name" value="IG"/>
    <property type="match status" value="1"/>
</dbReference>
<evidence type="ECO:0000313" key="9">
    <source>
        <dbReference type="Ensembl" id="ENSSDAP00000000954.1"/>
    </source>
</evidence>
<dbReference type="FunFam" id="2.60.40.10:FF:000370">
    <property type="entry name" value="CMRF35-like molecule 1"/>
    <property type="match status" value="1"/>
</dbReference>
<dbReference type="GO" id="GO:0038023">
    <property type="term" value="F:signaling receptor activity"/>
    <property type="evidence" value="ECO:0007669"/>
    <property type="project" value="TreeGrafter"/>
</dbReference>
<dbReference type="GO" id="GO:0002376">
    <property type="term" value="P:immune system process"/>
    <property type="evidence" value="ECO:0007669"/>
    <property type="project" value="UniProtKB-KW"/>
</dbReference>
<evidence type="ECO:0000256" key="7">
    <source>
        <dbReference type="SAM" id="Phobius"/>
    </source>
</evidence>
<reference evidence="9" key="2">
    <citation type="submission" date="2025-09" db="UniProtKB">
        <authorList>
            <consortium name="Ensembl"/>
        </authorList>
    </citation>
    <scope>IDENTIFICATION</scope>
</reference>
<dbReference type="InterPro" id="IPR003599">
    <property type="entry name" value="Ig_sub"/>
</dbReference>
<dbReference type="InterPro" id="IPR036179">
    <property type="entry name" value="Ig-like_dom_sf"/>
</dbReference>
<name>A0A8C9P132_SPEDA</name>
<feature type="transmembrane region" description="Helical" evidence="7">
    <location>
        <begin position="195"/>
        <end position="215"/>
    </location>
</feature>